<protein>
    <submittedName>
        <fullName evidence="9">Ferredoxin-nitrite reductase</fullName>
    </submittedName>
</protein>
<evidence type="ECO:0000259" key="8">
    <source>
        <dbReference type="Pfam" id="PF03460"/>
    </source>
</evidence>
<keyword evidence="6" id="KW-0411">Iron-sulfur</keyword>
<evidence type="ECO:0000256" key="4">
    <source>
        <dbReference type="ARBA" id="ARBA00023002"/>
    </source>
</evidence>
<dbReference type="Pfam" id="PF01077">
    <property type="entry name" value="NIR_SIR"/>
    <property type="match status" value="1"/>
</dbReference>
<dbReference type="InterPro" id="IPR005117">
    <property type="entry name" value="NiRdtase/SiRdtase_haem-b_fer"/>
</dbReference>
<dbReference type="InterPro" id="IPR006066">
    <property type="entry name" value="NO2/SO3_Rdtase_FeS/sirohaem_BS"/>
</dbReference>
<name>A0A4R2LAH9_9FIRM</name>
<organism evidence="9 10">
    <name type="scientific">Frisingicoccus caecimuris</name>
    <dbReference type="NCBI Taxonomy" id="1796636"/>
    <lineage>
        <taxon>Bacteria</taxon>
        <taxon>Bacillati</taxon>
        <taxon>Bacillota</taxon>
        <taxon>Clostridia</taxon>
        <taxon>Lachnospirales</taxon>
        <taxon>Lachnospiraceae</taxon>
        <taxon>Frisingicoccus</taxon>
    </lineage>
</organism>
<dbReference type="Proteomes" id="UP000295711">
    <property type="component" value="Unassembled WGS sequence"/>
</dbReference>
<keyword evidence="1" id="KW-0004">4Fe-4S</keyword>
<evidence type="ECO:0000256" key="5">
    <source>
        <dbReference type="ARBA" id="ARBA00023004"/>
    </source>
</evidence>
<dbReference type="InterPro" id="IPR051329">
    <property type="entry name" value="NIR_SIR_4Fe-4S"/>
</dbReference>
<keyword evidence="3" id="KW-0479">Metal-binding</keyword>
<dbReference type="GO" id="GO:0051539">
    <property type="term" value="F:4 iron, 4 sulfur cluster binding"/>
    <property type="evidence" value="ECO:0007669"/>
    <property type="project" value="UniProtKB-KW"/>
</dbReference>
<evidence type="ECO:0000259" key="7">
    <source>
        <dbReference type="Pfam" id="PF01077"/>
    </source>
</evidence>
<dbReference type="PANTHER" id="PTHR32439">
    <property type="entry name" value="FERREDOXIN--NITRITE REDUCTASE, CHLOROPLASTIC"/>
    <property type="match status" value="1"/>
</dbReference>
<dbReference type="PANTHER" id="PTHR32439:SF9">
    <property type="entry name" value="BLR3264 PROTEIN"/>
    <property type="match status" value="1"/>
</dbReference>
<evidence type="ECO:0000256" key="2">
    <source>
        <dbReference type="ARBA" id="ARBA00022617"/>
    </source>
</evidence>
<evidence type="ECO:0000256" key="6">
    <source>
        <dbReference type="ARBA" id="ARBA00023014"/>
    </source>
</evidence>
<dbReference type="RefSeq" id="WP_257591966.1">
    <property type="nucleotide sequence ID" value="NZ_JANKAQ010000014.1"/>
</dbReference>
<evidence type="ECO:0000313" key="10">
    <source>
        <dbReference type="Proteomes" id="UP000295711"/>
    </source>
</evidence>
<evidence type="ECO:0000256" key="3">
    <source>
        <dbReference type="ARBA" id="ARBA00022723"/>
    </source>
</evidence>
<dbReference type="EMBL" id="SLXA01000013">
    <property type="protein sequence ID" value="TCO83257.1"/>
    <property type="molecule type" value="Genomic_DNA"/>
</dbReference>
<dbReference type="SUPFAM" id="SSF55124">
    <property type="entry name" value="Nitrite/Sulfite reductase N-terminal domain-like"/>
    <property type="match status" value="2"/>
</dbReference>
<dbReference type="InterPro" id="IPR006067">
    <property type="entry name" value="NO2/SO3_Rdtase_4Fe4S_dom"/>
</dbReference>
<dbReference type="GO" id="GO:0016491">
    <property type="term" value="F:oxidoreductase activity"/>
    <property type="evidence" value="ECO:0007669"/>
    <property type="project" value="UniProtKB-KW"/>
</dbReference>
<dbReference type="Gene3D" id="3.90.480.10">
    <property type="entry name" value="Sulfite Reductase Hemoprotein,Domain 2"/>
    <property type="match status" value="1"/>
</dbReference>
<dbReference type="PRINTS" id="PR00397">
    <property type="entry name" value="SIROHAEM"/>
</dbReference>
<sequence>MTVMEAYKKLLKEEVEAFRKRGHEFLDGTLTRAEFKGFSGGMGSYAQKETGKFMIRLRTPSGIVSREHFALILDYAGKYGLDKIHLTTRQAVQLHDLSIDDVCDIMRDAIDQDLFTRGGGGNFPRNVSLSPMAGVDPEEVFDVTLYARQVGDYFLRNATGYKLPRKLKVAFSSSASDTGCATVNDMGFIGVLDEGKPMFRLWLAGGMGGQPALGIPYDELVAPEEVLYYVEAMVRLFMAEGDYTNKARARVRFIPRRMGVQAFMECYKKHLEDVKKECHFDGITPLVWRENVDSEKVGDAAAESENPLILPQKQEGYFTVILHPLCGQLKLEEGRKIQEILSDIPDAEIRLSMDEELYIRNLSKDEAEKMLKVMEDCMMLSPIRMSVSCIGTPTCQAGVNQSQKLCQAVEKAVVNAELNEDRLPKLYISGCPNCCARHPVAAMGFSGRKVKVDGVMEEAFDCFIGGHVGMDTSCFGEKVGTILASQIPEMIVELGQMLTKEKKDYMDALTDGSAAAVIQKYCQA</sequence>
<proteinExistence type="predicted"/>
<keyword evidence="2" id="KW-0349">Heme</keyword>
<keyword evidence="5" id="KW-0408">Iron</keyword>
<keyword evidence="10" id="KW-1185">Reference proteome</keyword>
<dbReference type="GO" id="GO:0020037">
    <property type="term" value="F:heme binding"/>
    <property type="evidence" value="ECO:0007669"/>
    <property type="project" value="InterPro"/>
</dbReference>
<dbReference type="InterPro" id="IPR036136">
    <property type="entry name" value="Nit/Sulf_reduc_fer-like_dom_sf"/>
</dbReference>
<feature type="domain" description="Nitrite/Sulfite reductase ferredoxin-like" evidence="8">
    <location>
        <begin position="311"/>
        <end position="374"/>
    </location>
</feature>
<feature type="domain" description="Nitrite/sulphite reductase 4Fe-4S" evidence="7">
    <location>
        <begin position="121"/>
        <end position="272"/>
    </location>
</feature>
<dbReference type="GO" id="GO:0046872">
    <property type="term" value="F:metal ion binding"/>
    <property type="evidence" value="ECO:0007669"/>
    <property type="project" value="UniProtKB-KW"/>
</dbReference>
<dbReference type="AlphaFoldDB" id="A0A4R2LAH9"/>
<dbReference type="Pfam" id="PF03460">
    <property type="entry name" value="NIR_SIR_ferr"/>
    <property type="match status" value="2"/>
</dbReference>
<dbReference type="SUPFAM" id="SSF56014">
    <property type="entry name" value="Nitrite and sulphite reductase 4Fe-4S domain-like"/>
    <property type="match status" value="2"/>
</dbReference>
<evidence type="ECO:0000313" key="9">
    <source>
        <dbReference type="EMBL" id="TCO83257.1"/>
    </source>
</evidence>
<dbReference type="InterPro" id="IPR045854">
    <property type="entry name" value="NO2/SO3_Rdtase_4Fe4S_sf"/>
</dbReference>
<feature type="domain" description="Nitrite/Sulfite reductase ferredoxin-like" evidence="8">
    <location>
        <begin position="46"/>
        <end position="108"/>
    </location>
</feature>
<accession>A0A4R2LAH9</accession>
<reference evidence="9 10" key="1">
    <citation type="submission" date="2019-03" db="EMBL/GenBank/DDBJ databases">
        <title>Genomic Encyclopedia of Type Strains, Phase IV (KMG-IV): sequencing the most valuable type-strain genomes for metagenomic binning, comparative biology and taxonomic classification.</title>
        <authorList>
            <person name="Goeker M."/>
        </authorList>
    </citation>
    <scope>NUCLEOTIDE SEQUENCE [LARGE SCALE GENOMIC DNA]</scope>
    <source>
        <strain evidence="9 10">DSM 28559</strain>
    </source>
</reference>
<evidence type="ECO:0000256" key="1">
    <source>
        <dbReference type="ARBA" id="ARBA00022485"/>
    </source>
</evidence>
<gene>
    <name evidence="9" type="ORF">EV212_11344</name>
</gene>
<dbReference type="Gene3D" id="3.30.413.10">
    <property type="entry name" value="Sulfite Reductase Hemoprotein, domain 1"/>
    <property type="match status" value="2"/>
</dbReference>
<comment type="caution">
    <text evidence="9">The sequence shown here is derived from an EMBL/GenBank/DDBJ whole genome shotgun (WGS) entry which is preliminary data.</text>
</comment>
<keyword evidence="4" id="KW-0560">Oxidoreductase</keyword>